<dbReference type="STRING" id="195913.SAMN04488004_1243"/>
<dbReference type="RefSeq" id="WP_090191184.1">
    <property type="nucleotide sequence ID" value="NZ_FOTF01000024.1"/>
</dbReference>
<dbReference type="NCBIfam" id="TIGR00369">
    <property type="entry name" value="unchar_dom_1"/>
    <property type="match status" value="1"/>
</dbReference>
<gene>
    <name evidence="3" type="ORF">SAMN04488004_1243</name>
</gene>
<dbReference type="Proteomes" id="UP000199550">
    <property type="component" value="Unassembled WGS sequence"/>
</dbReference>
<organism evidence="3 4">
    <name type="scientific">Loktanella salsilacus</name>
    <dbReference type="NCBI Taxonomy" id="195913"/>
    <lineage>
        <taxon>Bacteria</taxon>
        <taxon>Pseudomonadati</taxon>
        <taxon>Pseudomonadota</taxon>
        <taxon>Alphaproteobacteria</taxon>
        <taxon>Rhodobacterales</taxon>
        <taxon>Roseobacteraceae</taxon>
        <taxon>Loktanella</taxon>
    </lineage>
</organism>
<keyword evidence="4" id="KW-1185">Reference proteome</keyword>
<feature type="domain" description="Thioesterase" evidence="2">
    <location>
        <begin position="49"/>
        <end position="126"/>
    </location>
</feature>
<dbReference type="Pfam" id="PF03061">
    <property type="entry name" value="4HBT"/>
    <property type="match status" value="1"/>
</dbReference>
<protein>
    <submittedName>
        <fullName evidence="3">Uncharacterized domain 1-containing protein</fullName>
    </submittedName>
</protein>
<dbReference type="AlphaFoldDB" id="A0A1I4IAG1"/>
<dbReference type="SUPFAM" id="SSF54637">
    <property type="entry name" value="Thioesterase/thiol ester dehydrase-isomerase"/>
    <property type="match status" value="1"/>
</dbReference>
<dbReference type="EMBL" id="FOTF01000024">
    <property type="protein sequence ID" value="SFL50751.1"/>
    <property type="molecule type" value="Genomic_DNA"/>
</dbReference>
<evidence type="ECO:0000259" key="2">
    <source>
        <dbReference type="Pfam" id="PF03061"/>
    </source>
</evidence>
<proteinExistence type="predicted"/>
<dbReference type="InterPro" id="IPR003736">
    <property type="entry name" value="PAAI_dom"/>
</dbReference>
<accession>A0A1I4IAG1</accession>
<reference evidence="3 4" key="1">
    <citation type="submission" date="2016-10" db="EMBL/GenBank/DDBJ databases">
        <authorList>
            <person name="de Groot N.N."/>
        </authorList>
    </citation>
    <scope>NUCLEOTIDE SEQUENCE [LARGE SCALE GENOMIC DNA]</scope>
    <source>
        <strain evidence="3 4">DSM 16199</strain>
    </source>
</reference>
<dbReference type="InterPro" id="IPR029069">
    <property type="entry name" value="HotDog_dom_sf"/>
</dbReference>
<dbReference type="InterPro" id="IPR006683">
    <property type="entry name" value="Thioestr_dom"/>
</dbReference>
<evidence type="ECO:0000313" key="3">
    <source>
        <dbReference type="EMBL" id="SFL50751.1"/>
    </source>
</evidence>
<dbReference type="Gene3D" id="3.10.129.10">
    <property type="entry name" value="Hotdog Thioesterase"/>
    <property type="match status" value="1"/>
</dbReference>
<name>A0A1I4IAG1_9RHOB</name>
<keyword evidence="1" id="KW-0378">Hydrolase</keyword>
<sequence length="142" mass="15437">MTHTADHLDPALVEDSYPMQSLIGMTMTHWDEGISRFRLPLRPELMNRYGIPHGGLYAVILDTVMGYAGSYTGDAARKQMVMTLTLTTNFLARPQGVILTGEGRRVGGGKSTYFAEGTVTDELGTVIATGSGTFRYRRGTGS</sequence>
<dbReference type="GO" id="GO:0016289">
    <property type="term" value="F:acyl-CoA hydrolase activity"/>
    <property type="evidence" value="ECO:0007669"/>
    <property type="project" value="UniProtKB-ARBA"/>
</dbReference>
<evidence type="ECO:0000313" key="4">
    <source>
        <dbReference type="Proteomes" id="UP000199550"/>
    </source>
</evidence>
<evidence type="ECO:0000256" key="1">
    <source>
        <dbReference type="ARBA" id="ARBA00022801"/>
    </source>
</evidence>
<dbReference type="OrthoDB" id="3477511at2"/>
<dbReference type="CDD" id="cd03443">
    <property type="entry name" value="PaaI_thioesterase"/>
    <property type="match status" value="1"/>
</dbReference>